<protein>
    <submittedName>
        <fullName evidence="2">Uncharacterized protein</fullName>
    </submittedName>
</protein>
<sequence>MKPFTTIAAVIFLLMGLLHIYRIVAPFPVTIGGTSVGPEISWLAVVVTLGLAFGLWREARR</sequence>
<evidence type="ECO:0000313" key="2">
    <source>
        <dbReference type="EMBL" id="MCL6728668.1"/>
    </source>
</evidence>
<keyword evidence="3" id="KW-1185">Reference proteome</keyword>
<keyword evidence="1" id="KW-1133">Transmembrane helix</keyword>
<reference evidence="2" key="1">
    <citation type="submission" date="2022-05" db="EMBL/GenBank/DDBJ databases">
        <authorList>
            <person name="Jo J.-H."/>
            <person name="Im W.-T."/>
        </authorList>
    </citation>
    <scope>NUCLEOTIDE SEQUENCE</scope>
    <source>
        <strain evidence="2">SE220</strain>
    </source>
</reference>
<keyword evidence="1" id="KW-0812">Transmembrane</keyword>
<keyword evidence="1" id="KW-0472">Membrane</keyword>
<dbReference type="RefSeq" id="WP_249830173.1">
    <property type="nucleotide sequence ID" value="NZ_JAMGBE010000001.1"/>
</dbReference>
<evidence type="ECO:0000313" key="3">
    <source>
        <dbReference type="Proteomes" id="UP001165342"/>
    </source>
</evidence>
<evidence type="ECO:0000256" key="1">
    <source>
        <dbReference type="SAM" id="Phobius"/>
    </source>
</evidence>
<organism evidence="2 3">
    <name type="scientific">Sphingomonas hankyongi</name>
    <dbReference type="NCBI Taxonomy" id="2908209"/>
    <lineage>
        <taxon>Bacteria</taxon>
        <taxon>Pseudomonadati</taxon>
        <taxon>Pseudomonadota</taxon>
        <taxon>Alphaproteobacteria</taxon>
        <taxon>Sphingomonadales</taxon>
        <taxon>Sphingomonadaceae</taxon>
        <taxon>Sphingomonas</taxon>
    </lineage>
</organism>
<dbReference type="Proteomes" id="UP001165342">
    <property type="component" value="Unassembled WGS sequence"/>
</dbReference>
<feature type="transmembrane region" description="Helical" evidence="1">
    <location>
        <begin position="40"/>
        <end position="56"/>
    </location>
</feature>
<gene>
    <name evidence="2" type="ORF">LZ538_01190</name>
</gene>
<comment type="caution">
    <text evidence="2">The sequence shown here is derived from an EMBL/GenBank/DDBJ whole genome shotgun (WGS) entry which is preliminary data.</text>
</comment>
<dbReference type="EMBL" id="JAMGBE010000001">
    <property type="protein sequence ID" value="MCL6728668.1"/>
    <property type="molecule type" value="Genomic_DNA"/>
</dbReference>
<name>A0ABT0RZ47_9SPHN</name>
<accession>A0ABT0RZ47</accession>
<proteinExistence type="predicted"/>
<feature type="transmembrane region" description="Helical" evidence="1">
    <location>
        <begin position="7"/>
        <end position="28"/>
    </location>
</feature>